<evidence type="ECO:0000313" key="1">
    <source>
        <dbReference type="EMBL" id="EQC93923.1"/>
    </source>
</evidence>
<dbReference type="AlphaFoldDB" id="T0WMN5"/>
<name>T0WMN5_LACLC</name>
<accession>T0WMN5</accession>
<comment type="caution">
    <text evidence="1">The sequence shown here is derived from an EMBL/GenBank/DDBJ whole genome shotgun (WGS) entry which is preliminary data.</text>
</comment>
<gene>
    <name evidence="1" type="ORF">LLT3_06235</name>
</gene>
<proteinExistence type="predicted"/>
<evidence type="ECO:0000313" key="2">
    <source>
        <dbReference type="Proteomes" id="UP000015664"/>
    </source>
</evidence>
<dbReference type="EMBL" id="ATBE01000350">
    <property type="protein sequence ID" value="EQC93923.1"/>
    <property type="molecule type" value="Genomic_DNA"/>
</dbReference>
<reference evidence="1 2" key="1">
    <citation type="journal article" date="2013" name="ISME J.">
        <title>Multifactorial diversity sustains microbial community stability.</title>
        <authorList>
            <person name="Erkus O."/>
            <person name="de Jager V.C."/>
            <person name="Spus M."/>
            <person name="van Alen-Boerrigter I.J."/>
            <person name="van Rijswijck I.M."/>
            <person name="Hazelwood L."/>
            <person name="Janssen P.W."/>
            <person name="van Hijum S.A."/>
            <person name="Kleerebezem M."/>
            <person name="Smid E.J."/>
        </authorList>
    </citation>
    <scope>NUCLEOTIDE SEQUENCE [LARGE SCALE GENOMIC DNA]</scope>
    <source>
        <strain evidence="1 2">TIFN3</strain>
    </source>
</reference>
<protein>
    <submittedName>
        <fullName evidence="1">Uncharacterized protein</fullName>
    </submittedName>
</protein>
<organism evidence="1 2">
    <name type="scientific">Lactococcus cremoris subsp. cremoris TIFN3</name>
    <dbReference type="NCBI Taxonomy" id="1234873"/>
    <lineage>
        <taxon>Bacteria</taxon>
        <taxon>Bacillati</taxon>
        <taxon>Bacillota</taxon>
        <taxon>Bacilli</taxon>
        <taxon>Lactobacillales</taxon>
        <taxon>Streptococcaceae</taxon>
        <taxon>Lactococcus</taxon>
        <taxon>Lactococcus cremoris subsp. cremoris</taxon>
    </lineage>
</organism>
<dbReference type="PATRIC" id="fig|1234873.3.peg.2606"/>
<sequence length="176" mass="20567">MGRKKVFNFIALDDYEELNDDGSTSIYLFNGIYEFDFIRKSLYEWWYNQILTDITDNLMSDDNKTIELSISEGELLMEVEALRNTNGTFTPTNLENTTNLSKELLDGKTVTFDFRSITDKNVRALLDGQLLTNDELTAIKFTLNGIRYNRQNSNQNSYFGRKRQRLIDEGYFDNKD</sequence>
<dbReference type="Proteomes" id="UP000015664">
    <property type="component" value="Unassembled WGS sequence"/>
</dbReference>